<dbReference type="Gene3D" id="3.30.450.40">
    <property type="match status" value="1"/>
</dbReference>
<dbReference type="AlphaFoldDB" id="A0A564YRN7"/>
<evidence type="ECO:0000313" key="3">
    <source>
        <dbReference type="Proteomes" id="UP000321570"/>
    </source>
</evidence>
<proteinExistence type="predicted"/>
<organism evidence="2 3">
    <name type="scientific">Hymenolepis diminuta</name>
    <name type="common">Rat tapeworm</name>
    <dbReference type="NCBI Taxonomy" id="6216"/>
    <lineage>
        <taxon>Eukaryota</taxon>
        <taxon>Metazoa</taxon>
        <taxon>Spiralia</taxon>
        <taxon>Lophotrochozoa</taxon>
        <taxon>Platyhelminthes</taxon>
        <taxon>Cestoda</taxon>
        <taxon>Eucestoda</taxon>
        <taxon>Cyclophyllidea</taxon>
        <taxon>Hymenolepididae</taxon>
        <taxon>Hymenolepis</taxon>
    </lineage>
</organism>
<dbReference type="InterPro" id="IPR003018">
    <property type="entry name" value="GAF"/>
</dbReference>
<sequence>DATNACPLCKIKENENSQKAEEFIFNWLDSNPSILLSYVCSHASQNVIEDLVRASTLKKYKNLYPSQHCFSRMNSISGPLSKAADLPIRKISSSEFEPLAFHPILSTSQYGCQSFLSSISVPSVSARPDCLQQIPSEAVSVDSASIQSNGSVDQGDKVEGKNSLTDSFTEFYSSDMFHELVLDIWHDSDLSSLCFKILRNACLLLNADRASLFLVEVNSSTGERFLVSRLFDVTSKSVFEEVMNKSSQKLLSLPFGVGIIGWVAQTGECVNISNVYEVES</sequence>
<feature type="domain" description="GAF" evidence="1">
    <location>
        <begin position="189"/>
        <end position="274"/>
    </location>
</feature>
<evidence type="ECO:0000259" key="1">
    <source>
        <dbReference type="Pfam" id="PF01590"/>
    </source>
</evidence>
<dbReference type="Pfam" id="PF01590">
    <property type="entry name" value="GAF"/>
    <property type="match status" value="1"/>
</dbReference>
<evidence type="ECO:0000313" key="2">
    <source>
        <dbReference type="EMBL" id="VUZ49885.1"/>
    </source>
</evidence>
<dbReference type="InterPro" id="IPR029016">
    <property type="entry name" value="GAF-like_dom_sf"/>
</dbReference>
<accession>A0A564YRN7</accession>
<keyword evidence="3" id="KW-1185">Reference proteome</keyword>
<gene>
    <name evidence="2" type="ORF">WMSIL1_LOCUS8725</name>
</gene>
<dbReference type="SUPFAM" id="SSF55781">
    <property type="entry name" value="GAF domain-like"/>
    <property type="match status" value="1"/>
</dbReference>
<feature type="non-terminal residue" evidence="2">
    <location>
        <position position="1"/>
    </location>
</feature>
<reference evidence="2 3" key="1">
    <citation type="submission" date="2019-07" db="EMBL/GenBank/DDBJ databases">
        <authorList>
            <person name="Jastrzebski P J."/>
            <person name="Paukszto L."/>
            <person name="Jastrzebski P J."/>
        </authorList>
    </citation>
    <scope>NUCLEOTIDE SEQUENCE [LARGE SCALE GENOMIC DNA]</scope>
    <source>
        <strain evidence="2 3">WMS-il1</strain>
    </source>
</reference>
<dbReference type="Proteomes" id="UP000321570">
    <property type="component" value="Unassembled WGS sequence"/>
</dbReference>
<dbReference type="EMBL" id="CABIJS010000333">
    <property type="protein sequence ID" value="VUZ49885.1"/>
    <property type="molecule type" value="Genomic_DNA"/>
</dbReference>
<protein>
    <recommendedName>
        <fullName evidence="1">GAF domain-containing protein</fullName>
    </recommendedName>
</protein>
<name>A0A564YRN7_HYMDI</name>